<sequence length="223" mass="25321">MSELAQDQIFESFTEALGRASSFDAPYQHWFIERPLPDDIIEDLQTMQFPAPDLGGVSGKRELHNDQRHYVDQDNIARLPAFAALANAFQAPEMAAAIEDFFSVDLNGTFLRIEYAQDVTGFWLEPHTDLGVKRLTVLIYLSDGDGHGNLGTDVYTGDKKWMKRSPFRPNFAMAFVPGDHTYHGFEAREISGVRKSLILNYVTTDWRDREQLAFPDQTVSAER</sequence>
<organism evidence="1">
    <name type="scientific">hydrothermal vent metagenome</name>
    <dbReference type="NCBI Taxonomy" id="652676"/>
    <lineage>
        <taxon>unclassified sequences</taxon>
        <taxon>metagenomes</taxon>
        <taxon>ecological metagenomes</taxon>
    </lineage>
</organism>
<evidence type="ECO:0008006" key="2">
    <source>
        <dbReference type="Google" id="ProtNLM"/>
    </source>
</evidence>
<evidence type="ECO:0000313" key="1">
    <source>
        <dbReference type="EMBL" id="VAV97456.1"/>
    </source>
</evidence>
<proteinExistence type="predicted"/>
<dbReference type="Gene3D" id="2.60.120.620">
    <property type="entry name" value="q2cbj1_9rhob like domain"/>
    <property type="match status" value="1"/>
</dbReference>
<dbReference type="AlphaFoldDB" id="A0A3B0S993"/>
<reference evidence="1" key="1">
    <citation type="submission" date="2018-06" db="EMBL/GenBank/DDBJ databases">
        <authorList>
            <person name="Zhirakovskaya E."/>
        </authorList>
    </citation>
    <scope>NUCLEOTIDE SEQUENCE</scope>
</reference>
<dbReference type="EMBL" id="UOEH01000224">
    <property type="protein sequence ID" value="VAV97456.1"/>
    <property type="molecule type" value="Genomic_DNA"/>
</dbReference>
<name>A0A3B0S993_9ZZZZ</name>
<gene>
    <name evidence="1" type="ORF">MNBD_ALPHA05-639</name>
</gene>
<accession>A0A3B0S993</accession>
<protein>
    <recommendedName>
        <fullName evidence="2">2OG-Fe(II) oxygenase</fullName>
    </recommendedName>
</protein>